<keyword evidence="11" id="KW-1185">Reference proteome</keyword>
<dbReference type="Pfam" id="PF00664">
    <property type="entry name" value="ABC_membrane"/>
    <property type="match status" value="1"/>
</dbReference>
<feature type="transmembrane region" description="Helical" evidence="7">
    <location>
        <begin position="240"/>
        <end position="268"/>
    </location>
</feature>
<keyword evidence="2 7" id="KW-0812">Transmembrane</keyword>
<feature type="domain" description="ABC transporter" evidence="8">
    <location>
        <begin position="335"/>
        <end position="572"/>
    </location>
</feature>
<evidence type="ECO:0000313" key="11">
    <source>
        <dbReference type="Proteomes" id="UP000317046"/>
    </source>
</evidence>
<dbReference type="InterPro" id="IPR003439">
    <property type="entry name" value="ABC_transporter-like_ATP-bd"/>
</dbReference>
<comment type="subcellular location">
    <subcellularLocation>
        <location evidence="1">Cell membrane</location>
        <topology evidence="1">Multi-pass membrane protein</topology>
    </subcellularLocation>
</comment>
<dbReference type="InterPro" id="IPR014216">
    <property type="entry name" value="ABC_transptr_CydD"/>
</dbReference>
<evidence type="ECO:0000259" key="9">
    <source>
        <dbReference type="PROSITE" id="PS50929"/>
    </source>
</evidence>
<dbReference type="RefSeq" id="WP_141372706.1">
    <property type="nucleotide sequence ID" value="NZ_BJLR01000030.1"/>
</dbReference>
<keyword evidence="4" id="KW-0067">ATP-binding</keyword>
<dbReference type="GO" id="GO:0005524">
    <property type="term" value="F:ATP binding"/>
    <property type="evidence" value="ECO:0007669"/>
    <property type="project" value="UniProtKB-KW"/>
</dbReference>
<sequence length="572" mass="59027">MKPLDPRLLRHARAARSYIALTVVLGTVVAALVVAQALLLAHALAAAVHDGATLAEIGPQVVWIAAVVAVRALVAGVQERFAHRAATRVIGDLRAQLVERSALLGPRWTVEGDGSRVVTLATRGIDALEPYFVRYLPQLVLAATVTPATLVVILGLDWVSAAIVAGTIPLVPLFMVLVGRLTQGRSERGLRVMQRLGSQVLDLLAGLATLRAFGRELGPVARVRELGDAHRRATMGTLRVAFLSGMVLELLTTLSVALVAVGIGLRLVYGELDLVTGLAVLVLAPEVYLPLRQVGAQFHASTDGVAAAEQVFAVLETPLPARGTRPAPDLRTASLRLRGVGVRAPGRDVLAPAGLDLDVRPGRVVALTGPSGSGKTTAVDVLLGLVRPDHGTVELVAPDGTATALADVDPTTFWAQLTWLPQRPLLEPGTLADVVTGGADVTPGRRDAAAALTGLDAVVAAAPLGWATPVGRGGDGLSVGQRQRAALTRALLGTAPLVVLDEPTAHLDAAGEQVVLDAVAALREAGRTVVLVAHRASLVAVADEVVAVRPAELPAGLSPGAGPSAARPEVVA</sequence>
<organism evidence="10 11">
    <name type="scientific">Cellulomonas cellasea</name>
    <dbReference type="NCBI Taxonomy" id="43670"/>
    <lineage>
        <taxon>Bacteria</taxon>
        <taxon>Bacillati</taxon>
        <taxon>Actinomycetota</taxon>
        <taxon>Actinomycetes</taxon>
        <taxon>Micrococcales</taxon>
        <taxon>Cellulomonadaceae</taxon>
        <taxon>Cellulomonas</taxon>
    </lineage>
</organism>
<dbReference type="Proteomes" id="UP000317046">
    <property type="component" value="Unassembled WGS sequence"/>
</dbReference>
<protein>
    <submittedName>
        <fullName evidence="10">Thiol reductant ABC exporter subunit CydD</fullName>
    </submittedName>
</protein>
<evidence type="ECO:0000256" key="6">
    <source>
        <dbReference type="ARBA" id="ARBA00023136"/>
    </source>
</evidence>
<dbReference type="PROSITE" id="PS50893">
    <property type="entry name" value="ABC_TRANSPORTER_2"/>
    <property type="match status" value="1"/>
</dbReference>
<dbReference type="Pfam" id="PF00005">
    <property type="entry name" value="ABC_tran"/>
    <property type="match status" value="1"/>
</dbReference>
<keyword evidence="3" id="KW-0547">Nucleotide-binding</keyword>
<dbReference type="PANTHER" id="PTHR24221:SF590">
    <property type="entry name" value="COMPONENT LINKED WITH THE ASSEMBLY OF CYTOCHROME' TRANSPORT TRANSMEMBRANE ATP-BINDING PROTEIN ABC TRANSPORTER CYDD-RELATED"/>
    <property type="match status" value="1"/>
</dbReference>
<dbReference type="InterPro" id="IPR039421">
    <property type="entry name" value="Type_1_exporter"/>
</dbReference>
<feature type="transmembrane region" description="Helical" evidence="7">
    <location>
        <begin position="57"/>
        <end position="74"/>
    </location>
</feature>
<evidence type="ECO:0000256" key="1">
    <source>
        <dbReference type="ARBA" id="ARBA00004651"/>
    </source>
</evidence>
<dbReference type="InterPro" id="IPR036640">
    <property type="entry name" value="ABC1_TM_sf"/>
</dbReference>
<evidence type="ECO:0000256" key="7">
    <source>
        <dbReference type="SAM" id="Phobius"/>
    </source>
</evidence>
<dbReference type="GO" id="GO:0140359">
    <property type="term" value="F:ABC-type transporter activity"/>
    <property type="evidence" value="ECO:0007669"/>
    <property type="project" value="InterPro"/>
</dbReference>
<dbReference type="Gene3D" id="3.40.50.300">
    <property type="entry name" value="P-loop containing nucleotide triphosphate hydrolases"/>
    <property type="match status" value="1"/>
</dbReference>
<comment type="caution">
    <text evidence="10">The sequence shown here is derived from an EMBL/GenBank/DDBJ whole genome shotgun (WGS) entry which is preliminary data.</text>
</comment>
<dbReference type="EMBL" id="BJLR01000030">
    <property type="protein sequence ID" value="GEA89355.1"/>
    <property type="molecule type" value="Genomic_DNA"/>
</dbReference>
<gene>
    <name evidence="10" type="ORF">CCE01nite_33040</name>
</gene>
<dbReference type="SUPFAM" id="SSF90123">
    <property type="entry name" value="ABC transporter transmembrane region"/>
    <property type="match status" value="1"/>
</dbReference>
<dbReference type="SUPFAM" id="SSF52540">
    <property type="entry name" value="P-loop containing nucleoside triphosphate hydrolases"/>
    <property type="match status" value="1"/>
</dbReference>
<dbReference type="PANTHER" id="PTHR24221">
    <property type="entry name" value="ATP-BINDING CASSETTE SUB-FAMILY B"/>
    <property type="match status" value="1"/>
</dbReference>
<evidence type="ECO:0000259" key="8">
    <source>
        <dbReference type="PROSITE" id="PS50893"/>
    </source>
</evidence>
<evidence type="ECO:0000313" key="10">
    <source>
        <dbReference type="EMBL" id="GEA89355.1"/>
    </source>
</evidence>
<feature type="transmembrane region" description="Helical" evidence="7">
    <location>
        <begin position="21"/>
        <end position="45"/>
    </location>
</feature>
<dbReference type="NCBIfam" id="TIGR02857">
    <property type="entry name" value="CydD"/>
    <property type="match status" value="1"/>
</dbReference>
<reference evidence="10" key="1">
    <citation type="submission" date="2019-06" db="EMBL/GenBank/DDBJ databases">
        <title>Whole genome shotgun sequence of Cellulomonas cellasea NBRC 3753.</title>
        <authorList>
            <person name="Hosoyama A."/>
            <person name="Uohara A."/>
            <person name="Ohji S."/>
            <person name="Ichikawa N."/>
        </authorList>
    </citation>
    <scope>NUCLEOTIDE SEQUENCE [LARGE SCALE GENOMIC DNA]</scope>
    <source>
        <strain evidence="10">NBRC 3753</strain>
    </source>
</reference>
<evidence type="ECO:0000256" key="4">
    <source>
        <dbReference type="ARBA" id="ARBA00022840"/>
    </source>
</evidence>
<dbReference type="InterPro" id="IPR003593">
    <property type="entry name" value="AAA+_ATPase"/>
</dbReference>
<evidence type="ECO:0000256" key="3">
    <source>
        <dbReference type="ARBA" id="ARBA00022741"/>
    </source>
</evidence>
<dbReference type="CDD" id="cd03228">
    <property type="entry name" value="ABCC_MRP_Like"/>
    <property type="match status" value="1"/>
</dbReference>
<name>A0A4Y3L1D2_9CELL</name>
<dbReference type="SMART" id="SM00382">
    <property type="entry name" value="AAA"/>
    <property type="match status" value="1"/>
</dbReference>
<dbReference type="PROSITE" id="PS50929">
    <property type="entry name" value="ABC_TM1F"/>
    <property type="match status" value="1"/>
</dbReference>
<dbReference type="CDD" id="cd18584">
    <property type="entry name" value="ABC_6TM_AarD_CydD"/>
    <property type="match status" value="1"/>
</dbReference>
<evidence type="ECO:0000256" key="2">
    <source>
        <dbReference type="ARBA" id="ARBA00022692"/>
    </source>
</evidence>
<evidence type="ECO:0000256" key="5">
    <source>
        <dbReference type="ARBA" id="ARBA00022989"/>
    </source>
</evidence>
<accession>A0A4Y3L1D2</accession>
<dbReference type="AlphaFoldDB" id="A0A4Y3L1D2"/>
<feature type="transmembrane region" description="Helical" evidence="7">
    <location>
        <begin position="139"/>
        <end position="156"/>
    </location>
</feature>
<dbReference type="Gene3D" id="1.20.1560.10">
    <property type="entry name" value="ABC transporter type 1, transmembrane domain"/>
    <property type="match status" value="1"/>
</dbReference>
<dbReference type="GO" id="GO:0042883">
    <property type="term" value="P:cysteine transport"/>
    <property type="evidence" value="ECO:0007669"/>
    <property type="project" value="InterPro"/>
</dbReference>
<dbReference type="GO" id="GO:0005886">
    <property type="term" value="C:plasma membrane"/>
    <property type="evidence" value="ECO:0007669"/>
    <property type="project" value="UniProtKB-SubCell"/>
</dbReference>
<dbReference type="InterPro" id="IPR027417">
    <property type="entry name" value="P-loop_NTPase"/>
</dbReference>
<proteinExistence type="predicted"/>
<keyword evidence="6 7" id="KW-0472">Membrane</keyword>
<keyword evidence="5 7" id="KW-1133">Transmembrane helix</keyword>
<feature type="transmembrane region" description="Helical" evidence="7">
    <location>
        <begin position="162"/>
        <end position="181"/>
    </location>
</feature>
<dbReference type="GO" id="GO:0016887">
    <property type="term" value="F:ATP hydrolysis activity"/>
    <property type="evidence" value="ECO:0007669"/>
    <property type="project" value="InterPro"/>
</dbReference>
<feature type="domain" description="ABC transmembrane type-1" evidence="9">
    <location>
        <begin position="20"/>
        <end position="303"/>
    </location>
</feature>
<dbReference type="InterPro" id="IPR011527">
    <property type="entry name" value="ABC1_TM_dom"/>
</dbReference>